<dbReference type="Proteomes" id="UP000265520">
    <property type="component" value="Unassembled WGS sequence"/>
</dbReference>
<evidence type="ECO:0000256" key="1">
    <source>
        <dbReference type="SAM" id="MobiDB-lite"/>
    </source>
</evidence>
<feature type="non-terminal residue" evidence="2">
    <location>
        <position position="1"/>
    </location>
</feature>
<reference evidence="2 3" key="1">
    <citation type="journal article" date="2018" name="Front. Plant Sci.">
        <title>Red Clover (Trifolium pratense) and Zigzag Clover (T. medium) - A Picture of Genomic Similarities and Differences.</title>
        <authorList>
            <person name="Dluhosova J."/>
            <person name="Istvanek J."/>
            <person name="Nedelnik J."/>
            <person name="Repkova J."/>
        </authorList>
    </citation>
    <scope>NUCLEOTIDE SEQUENCE [LARGE SCALE GENOMIC DNA]</scope>
    <source>
        <strain evidence="3">cv. 10/8</strain>
        <tissue evidence="2">Leaf</tissue>
    </source>
</reference>
<proteinExistence type="predicted"/>
<accession>A0A392VNP4</accession>
<name>A0A392VNP4_9FABA</name>
<dbReference type="AlphaFoldDB" id="A0A392VNP4"/>
<comment type="caution">
    <text evidence="2">The sequence shown here is derived from an EMBL/GenBank/DDBJ whole genome shotgun (WGS) entry which is preliminary data.</text>
</comment>
<feature type="region of interest" description="Disordered" evidence="1">
    <location>
        <begin position="51"/>
        <end position="70"/>
    </location>
</feature>
<keyword evidence="3" id="KW-1185">Reference proteome</keyword>
<sequence>VVSEIRVVEERGGPLEFVHFIKEEDQFGWSAAASSCASGDRRPAEAMVEGVEFEESDSDRSEQLQEFDQI</sequence>
<organism evidence="2 3">
    <name type="scientific">Trifolium medium</name>
    <dbReference type="NCBI Taxonomy" id="97028"/>
    <lineage>
        <taxon>Eukaryota</taxon>
        <taxon>Viridiplantae</taxon>
        <taxon>Streptophyta</taxon>
        <taxon>Embryophyta</taxon>
        <taxon>Tracheophyta</taxon>
        <taxon>Spermatophyta</taxon>
        <taxon>Magnoliopsida</taxon>
        <taxon>eudicotyledons</taxon>
        <taxon>Gunneridae</taxon>
        <taxon>Pentapetalae</taxon>
        <taxon>rosids</taxon>
        <taxon>fabids</taxon>
        <taxon>Fabales</taxon>
        <taxon>Fabaceae</taxon>
        <taxon>Papilionoideae</taxon>
        <taxon>50 kb inversion clade</taxon>
        <taxon>NPAAA clade</taxon>
        <taxon>Hologalegina</taxon>
        <taxon>IRL clade</taxon>
        <taxon>Trifolieae</taxon>
        <taxon>Trifolium</taxon>
    </lineage>
</organism>
<evidence type="ECO:0000313" key="2">
    <source>
        <dbReference type="EMBL" id="MCI89062.1"/>
    </source>
</evidence>
<feature type="non-terminal residue" evidence="2">
    <location>
        <position position="70"/>
    </location>
</feature>
<dbReference type="EMBL" id="LXQA011209145">
    <property type="protein sequence ID" value="MCI89062.1"/>
    <property type="molecule type" value="Genomic_DNA"/>
</dbReference>
<evidence type="ECO:0000313" key="3">
    <source>
        <dbReference type="Proteomes" id="UP000265520"/>
    </source>
</evidence>
<protein>
    <submittedName>
        <fullName evidence="2">Uncharacterized protein</fullName>
    </submittedName>
</protein>